<dbReference type="EMBL" id="CAICTM010003523">
    <property type="protein sequence ID" value="CAB9531428.1"/>
    <property type="molecule type" value="Genomic_DNA"/>
</dbReference>
<proteinExistence type="inferred from homology"/>
<sequence length="146" mass="15507">MKYSRGSGFQKDPQLAYEWHKKAHEAGHVRGTAALGSCLVNGSGVTQCFPLSMVYLTQAATSGSALAALYTAGAFAMGLYGIPKNEKEAIFWLRKSLGNCAYPNTVDHNEAKAQALLDDLLKSHDDAAEEGSASSSSEESVEDSDS</sequence>
<dbReference type="SMART" id="SM00671">
    <property type="entry name" value="SEL1"/>
    <property type="match status" value="3"/>
</dbReference>
<dbReference type="InterPro" id="IPR011990">
    <property type="entry name" value="TPR-like_helical_dom_sf"/>
</dbReference>
<dbReference type="Pfam" id="PF08238">
    <property type="entry name" value="Sel1"/>
    <property type="match status" value="3"/>
</dbReference>
<dbReference type="SUPFAM" id="SSF81901">
    <property type="entry name" value="HCP-like"/>
    <property type="match status" value="1"/>
</dbReference>
<accession>A0A9N8HY14</accession>
<dbReference type="PANTHER" id="PTHR11102:SF160">
    <property type="entry name" value="ERAD-ASSOCIATED E3 UBIQUITIN-PROTEIN LIGASE COMPONENT HRD3"/>
    <property type="match status" value="1"/>
</dbReference>
<dbReference type="InterPro" id="IPR050767">
    <property type="entry name" value="Sel1_AlgK"/>
</dbReference>
<dbReference type="AlphaFoldDB" id="A0A9N8HY14"/>
<evidence type="ECO:0000313" key="3">
    <source>
        <dbReference type="EMBL" id="CAB9531428.1"/>
    </source>
</evidence>
<organism evidence="3 4">
    <name type="scientific">Seminavis robusta</name>
    <dbReference type="NCBI Taxonomy" id="568900"/>
    <lineage>
        <taxon>Eukaryota</taxon>
        <taxon>Sar</taxon>
        <taxon>Stramenopiles</taxon>
        <taxon>Ochrophyta</taxon>
        <taxon>Bacillariophyta</taxon>
        <taxon>Bacillariophyceae</taxon>
        <taxon>Bacillariophycidae</taxon>
        <taxon>Naviculales</taxon>
        <taxon>Naviculaceae</taxon>
        <taxon>Seminavis</taxon>
    </lineage>
</organism>
<comment type="similarity">
    <text evidence="1">Belongs to the sel-1 family.</text>
</comment>
<dbReference type="InterPro" id="IPR006597">
    <property type="entry name" value="Sel1-like"/>
</dbReference>
<evidence type="ECO:0000256" key="1">
    <source>
        <dbReference type="ARBA" id="ARBA00038101"/>
    </source>
</evidence>
<dbReference type="Gene3D" id="1.25.40.10">
    <property type="entry name" value="Tetratricopeptide repeat domain"/>
    <property type="match status" value="1"/>
</dbReference>
<evidence type="ECO:0000313" key="4">
    <source>
        <dbReference type="Proteomes" id="UP001153069"/>
    </source>
</evidence>
<gene>
    <name evidence="3" type="ORF">SEMRO_3525_G348930.1</name>
</gene>
<evidence type="ECO:0000256" key="2">
    <source>
        <dbReference type="SAM" id="MobiDB-lite"/>
    </source>
</evidence>
<dbReference type="Proteomes" id="UP001153069">
    <property type="component" value="Unassembled WGS sequence"/>
</dbReference>
<feature type="region of interest" description="Disordered" evidence="2">
    <location>
        <begin position="125"/>
        <end position="146"/>
    </location>
</feature>
<dbReference type="OrthoDB" id="188553at2759"/>
<comment type="caution">
    <text evidence="3">The sequence shown here is derived from an EMBL/GenBank/DDBJ whole genome shotgun (WGS) entry which is preliminary data.</text>
</comment>
<name>A0A9N8HY14_9STRA</name>
<protein>
    <submittedName>
        <fullName evidence="3">Sel1 domain protein repeat-containing protein</fullName>
    </submittedName>
</protein>
<reference evidence="3" key="1">
    <citation type="submission" date="2020-06" db="EMBL/GenBank/DDBJ databases">
        <authorList>
            <consortium name="Plant Systems Biology data submission"/>
        </authorList>
    </citation>
    <scope>NUCLEOTIDE SEQUENCE</scope>
    <source>
        <strain evidence="3">D6</strain>
    </source>
</reference>
<keyword evidence="4" id="KW-1185">Reference proteome</keyword>
<dbReference type="PANTHER" id="PTHR11102">
    <property type="entry name" value="SEL-1-LIKE PROTEIN"/>
    <property type="match status" value="1"/>
</dbReference>